<protein>
    <recommendedName>
        <fullName evidence="4">TrbL/VirB6 plasmid conjugal transfer protein</fullName>
    </recommendedName>
</protein>
<evidence type="ECO:0000313" key="2">
    <source>
        <dbReference type="EMBL" id="OGG40145.1"/>
    </source>
</evidence>
<organism evidence="2 3">
    <name type="scientific">Candidatus Jorgensenbacteria bacterium GWA1_49_17</name>
    <dbReference type="NCBI Taxonomy" id="1798467"/>
    <lineage>
        <taxon>Bacteria</taxon>
        <taxon>Candidatus Joergenseniibacteriota</taxon>
    </lineage>
</organism>
<evidence type="ECO:0000313" key="3">
    <source>
        <dbReference type="Proteomes" id="UP000179368"/>
    </source>
</evidence>
<comment type="caution">
    <text evidence="2">The sequence shown here is derived from an EMBL/GenBank/DDBJ whole genome shotgun (WGS) entry which is preliminary data.</text>
</comment>
<gene>
    <name evidence="2" type="ORF">A2116_01215</name>
</gene>
<reference evidence="2 3" key="1">
    <citation type="journal article" date="2016" name="Nat. Commun.">
        <title>Thousands of microbial genomes shed light on interconnected biogeochemical processes in an aquifer system.</title>
        <authorList>
            <person name="Anantharaman K."/>
            <person name="Brown C.T."/>
            <person name="Hug L.A."/>
            <person name="Sharon I."/>
            <person name="Castelle C.J."/>
            <person name="Probst A.J."/>
            <person name="Thomas B.C."/>
            <person name="Singh A."/>
            <person name="Wilkins M.J."/>
            <person name="Karaoz U."/>
            <person name="Brodie E.L."/>
            <person name="Williams K.H."/>
            <person name="Hubbard S.S."/>
            <person name="Banfield J.F."/>
        </authorList>
    </citation>
    <scope>NUCLEOTIDE SEQUENCE [LARGE SCALE GENOMIC DNA]</scope>
</reference>
<keyword evidence="1" id="KW-1133">Transmembrane helix</keyword>
<sequence>MKVFRRKNLATLAIIVVFLLLVPSVTNAGWFDISDIGEKVVVNLFKFIVYIFNFIGATLFSLAGMLTNVMLGLNLTVLDDTNTLVHVGWQLVRDIANLGFVLVIIVIAFATILKFEQYGVAKLLPKLIAAAIIVNFSFAIAAVFINFTNVLTNFFAERTLSSSTLGVWDLSSGLSNAFGPQRFFIDDGTAPDEEVSAGTGFTSAVLTSITSLVFIIVFTLIGALVLFAFAFMLLLRYLYLTFLVILAPIAWLFWVIPALGGQFNKWWNSFLRWSFFAPASMFFVYLALISVEGISKMGVELKAGSNFFTGALQNTMIQGTQMVVLSGILIGGLIIAQKMSIIGANGSMELGKKFKSAGLSYAGDRSKQAGAAALRSRPGTAITGGLQKAGTALQRVPGFRGVGRGLSGVGTAAAGFATAPRPTPSLWTSLQKHVFGQKQWVCNADGTVVGPSKRPPSRCPTLTCPSNTPGSGVNVSWRQL</sequence>
<evidence type="ECO:0008006" key="4">
    <source>
        <dbReference type="Google" id="ProtNLM"/>
    </source>
</evidence>
<feature type="transmembrane region" description="Helical" evidence="1">
    <location>
        <begin position="315"/>
        <end position="336"/>
    </location>
</feature>
<name>A0A1F6BT75_9BACT</name>
<proteinExistence type="predicted"/>
<dbReference type="Proteomes" id="UP000179368">
    <property type="component" value="Unassembled WGS sequence"/>
</dbReference>
<feature type="transmembrane region" description="Helical" evidence="1">
    <location>
        <begin position="237"/>
        <end position="261"/>
    </location>
</feature>
<feature type="transmembrane region" description="Helical" evidence="1">
    <location>
        <begin position="127"/>
        <end position="148"/>
    </location>
</feature>
<evidence type="ECO:0000256" key="1">
    <source>
        <dbReference type="SAM" id="Phobius"/>
    </source>
</evidence>
<dbReference type="EMBL" id="MFKG01000024">
    <property type="protein sequence ID" value="OGG40145.1"/>
    <property type="molecule type" value="Genomic_DNA"/>
</dbReference>
<keyword evidence="1" id="KW-0472">Membrane</keyword>
<feature type="transmembrane region" description="Helical" evidence="1">
    <location>
        <begin position="47"/>
        <end position="75"/>
    </location>
</feature>
<keyword evidence="1" id="KW-0812">Transmembrane</keyword>
<feature type="transmembrane region" description="Helical" evidence="1">
    <location>
        <begin position="273"/>
        <end position="295"/>
    </location>
</feature>
<dbReference type="AlphaFoldDB" id="A0A1F6BT75"/>
<accession>A0A1F6BT75</accession>
<feature type="transmembrane region" description="Helical" evidence="1">
    <location>
        <begin position="95"/>
        <end position="115"/>
    </location>
</feature>
<feature type="transmembrane region" description="Helical" evidence="1">
    <location>
        <begin position="212"/>
        <end position="231"/>
    </location>
</feature>